<organism evidence="3 4">
    <name type="scientific">Actinopolymorpha pittospori</name>
    <dbReference type="NCBI Taxonomy" id="648752"/>
    <lineage>
        <taxon>Bacteria</taxon>
        <taxon>Bacillati</taxon>
        <taxon>Actinomycetota</taxon>
        <taxon>Actinomycetes</taxon>
        <taxon>Propionibacteriales</taxon>
        <taxon>Actinopolymorphaceae</taxon>
        <taxon>Actinopolymorpha</taxon>
    </lineage>
</organism>
<dbReference type="SUPFAM" id="SSF55347">
    <property type="entry name" value="Glyceraldehyde-3-phosphate dehydrogenase-like, C-terminal domain"/>
    <property type="match status" value="1"/>
</dbReference>
<dbReference type="InterPro" id="IPR052515">
    <property type="entry name" value="Gfo/Idh/MocA_Oxidoreductase"/>
</dbReference>
<evidence type="ECO:0000313" key="3">
    <source>
        <dbReference type="EMBL" id="MBE1610537.1"/>
    </source>
</evidence>
<protein>
    <submittedName>
        <fullName evidence="3">Dehydrogenase</fullName>
    </submittedName>
</protein>
<dbReference type="EMBL" id="JADBEM010000001">
    <property type="protein sequence ID" value="MBE1610537.1"/>
    <property type="molecule type" value="Genomic_DNA"/>
</dbReference>
<dbReference type="AlphaFoldDB" id="A0A927N2H1"/>
<dbReference type="Pfam" id="PF22725">
    <property type="entry name" value="GFO_IDH_MocA_C3"/>
    <property type="match status" value="1"/>
</dbReference>
<gene>
    <name evidence="3" type="ORF">HEB94_007385</name>
</gene>
<dbReference type="Pfam" id="PF01408">
    <property type="entry name" value="GFO_IDH_MocA"/>
    <property type="match status" value="1"/>
</dbReference>
<dbReference type="GO" id="GO:0000166">
    <property type="term" value="F:nucleotide binding"/>
    <property type="evidence" value="ECO:0007669"/>
    <property type="project" value="InterPro"/>
</dbReference>
<feature type="domain" description="Gfo/Idh/MocA-like oxidoreductase N-terminal" evidence="1">
    <location>
        <begin position="4"/>
        <end position="118"/>
    </location>
</feature>
<dbReference type="Gene3D" id="3.40.50.720">
    <property type="entry name" value="NAD(P)-binding Rossmann-like Domain"/>
    <property type="match status" value="1"/>
</dbReference>
<dbReference type="InterPro" id="IPR000683">
    <property type="entry name" value="Gfo/Idh/MocA-like_OxRdtase_N"/>
</dbReference>
<reference evidence="3" key="1">
    <citation type="submission" date="2020-10" db="EMBL/GenBank/DDBJ databases">
        <title>Sequencing the genomes of 1000 actinobacteria strains.</title>
        <authorList>
            <person name="Klenk H.-P."/>
        </authorList>
    </citation>
    <scope>NUCLEOTIDE SEQUENCE</scope>
    <source>
        <strain evidence="3">DSM 45354</strain>
    </source>
</reference>
<dbReference type="SUPFAM" id="SSF51735">
    <property type="entry name" value="NAD(P)-binding Rossmann-fold domains"/>
    <property type="match status" value="1"/>
</dbReference>
<dbReference type="PANTHER" id="PTHR43249:SF1">
    <property type="entry name" value="D-GLUCOSIDE 3-DEHYDROGENASE"/>
    <property type="match status" value="1"/>
</dbReference>
<evidence type="ECO:0000259" key="2">
    <source>
        <dbReference type="Pfam" id="PF22725"/>
    </source>
</evidence>
<proteinExistence type="predicted"/>
<name>A0A927N2H1_9ACTN</name>
<dbReference type="PANTHER" id="PTHR43249">
    <property type="entry name" value="UDP-N-ACETYL-2-AMINO-2-DEOXY-D-GLUCURONATE OXIDASE"/>
    <property type="match status" value="1"/>
</dbReference>
<comment type="caution">
    <text evidence="3">The sequence shown here is derived from an EMBL/GenBank/DDBJ whole genome shotgun (WGS) entry which is preliminary data.</text>
</comment>
<dbReference type="InterPro" id="IPR055170">
    <property type="entry name" value="GFO_IDH_MocA-like_dom"/>
</dbReference>
<evidence type="ECO:0000259" key="1">
    <source>
        <dbReference type="Pfam" id="PF01408"/>
    </source>
</evidence>
<feature type="domain" description="GFO/IDH/MocA-like oxidoreductase" evidence="2">
    <location>
        <begin position="128"/>
        <end position="254"/>
    </location>
</feature>
<sequence length="344" mass="36497">MRRRVGLVGLGSIGVTHARVLALLRDEVDLVVVSGGSGVDLAELGWPEAARARPEEIVGRDDLDIVVLCGPTPTHAPQTVAALAAGSNIVVEKPLALDVAAAQEVAWAAARAGRQVSVMAQRRLEPHHRHVKRLLDAGKLGRPILGETFVHWHRDDAYYTESPWRARMESGGGSVMNQAVHNIDLLQWFLGVPVEVTAQYDTLGHDRDLLRAEDTAVATVRFASGALALVASSTAIRPGDPARLALFTSRGSIELQGVEVTRWDVPGVPPPPPATGPASGAQDPAAIGLDGHVAQWRDVLDALREGRPPAIDVTEGVRTVRLLCAIYAAGATGQAVRLHPEPPG</sequence>
<dbReference type="InterPro" id="IPR036291">
    <property type="entry name" value="NAD(P)-bd_dom_sf"/>
</dbReference>
<dbReference type="RefSeq" id="WP_202896739.1">
    <property type="nucleotide sequence ID" value="NZ_BAABJL010000095.1"/>
</dbReference>
<keyword evidence="4" id="KW-1185">Reference proteome</keyword>
<dbReference type="Proteomes" id="UP000638648">
    <property type="component" value="Unassembled WGS sequence"/>
</dbReference>
<dbReference type="Gene3D" id="3.30.360.10">
    <property type="entry name" value="Dihydrodipicolinate Reductase, domain 2"/>
    <property type="match status" value="1"/>
</dbReference>
<evidence type="ECO:0000313" key="4">
    <source>
        <dbReference type="Proteomes" id="UP000638648"/>
    </source>
</evidence>
<accession>A0A927N2H1</accession>